<proteinExistence type="predicted"/>
<comment type="caution">
    <text evidence="2">The sequence shown here is derived from an EMBL/GenBank/DDBJ whole genome shotgun (WGS) entry which is preliminary data.</text>
</comment>
<dbReference type="AlphaFoldDB" id="A0A853K9A1"/>
<keyword evidence="1" id="KW-0812">Transmembrane</keyword>
<gene>
    <name evidence="2" type="ORF">AYW79_09765</name>
</gene>
<keyword evidence="1" id="KW-0472">Membrane</keyword>
<keyword evidence="1" id="KW-1133">Transmembrane helix</keyword>
<reference evidence="2 3" key="1">
    <citation type="submission" date="2016-02" db="EMBL/GenBank/DDBJ databases">
        <title>Draft genome sequence of Acidibacillus ferrooxidans SLC66.</title>
        <authorList>
            <person name="Oliveira G."/>
            <person name="Nancucheo I."/>
            <person name="Dall'Agnol H."/>
            <person name="Johnson B."/>
            <person name="Oliveira R."/>
            <person name="Nunes G.L."/>
            <person name="Tzotzos G."/>
            <person name="Orellana S.C."/>
            <person name="Salim A.C."/>
            <person name="Araujo F.M."/>
        </authorList>
    </citation>
    <scope>NUCLEOTIDE SEQUENCE [LARGE SCALE GENOMIC DNA]</scope>
    <source>
        <strain evidence="2 3">SLC66</strain>
    </source>
</reference>
<protein>
    <submittedName>
        <fullName evidence="2">Uncharacterized protein</fullName>
    </submittedName>
</protein>
<name>A0A853K9A1_9BACL</name>
<organism evidence="2 3">
    <name type="scientific">Ferroacidibacillus organovorans</name>
    <dbReference type="NCBI Taxonomy" id="1765683"/>
    <lineage>
        <taxon>Bacteria</taxon>
        <taxon>Bacillati</taxon>
        <taxon>Bacillota</taxon>
        <taxon>Bacilli</taxon>
        <taxon>Bacillales</taxon>
        <taxon>Alicyclobacillaceae</taxon>
        <taxon>Ferroacidibacillus</taxon>
    </lineage>
</organism>
<sequence>MVERPYFLKVTNLALAGIPVVFFLCCGLPLILGAIGLTAAGAFMVGMKNWIVGGFVVMIGIVALIAAIRRRGSIKQACRVTKMGQEVPDCESNPETRH</sequence>
<evidence type="ECO:0000313" key="3">
    <source>
        <dbReference type="Proteomes" id="UP000077421"/>
    </source>
</evidence>
<accession>A0A853K9A1</accession>
<dbReference type="RefSeq" id="WP_067564997.1">
    <property type="nucleotide sequence ID" value="NZ_LSUQ01000028.1"/>
</dbReference>
<feature type="transmembrane region" description="Helical" evidence="1">
    <location>
        <begin position="50"/>
        <end position="68"/>
    </location>
</feature>
<evidence type="ECO:0000313" key="2">
    <source>
        <dbReference type="EMBL" id="OAG93632.1"/>
    </source>
</evidence>
<evidence type="ECO:0000256" key="1">
    <source>
        <dbReference type="SAM" id="Phobius"/>
    </source>
</evidence>
<dbReference type="Proteomes" id="UP000077421">
    <property type="component" value="Unassembled WGS sequence"/>
</dbReference>
<dbReference type="EMBL" id="LSUQ01000028">
    <property type="protein sequence ID" value="OAG93632.1"/>
    <property type="molecule type" value="Genomic_DNA"/>
</dbReference>
<feature type="transmembrane region" description="Helical" evidence="1">
    <location>
        <begin position="12"/>
        <end position="44"/>
    </location>
</feature>